<keyword evidence="4 7" id="KW-0812">Transmembrane</keyword>
<dbReference type="Pfam" id="PF04239">
    <property type="entry name" value="DUF421"/>
    <property type="match status" value="1"/>
</dbReference>
<dbReference type="GO" id="GO:0005886">
    <property type="term" value="C:plasma membrane"/>
    <property type="evidence" value="ECO:0007669"/>
    <property type="project" value="UniProtKB-SubCell"/>
</dbReference>
<keyword evidence="11" id="KW-1185">Reference proteome</keyword>
<evidence type="ECO:0000259" key="8">
    <source>
        <dbReference type="Pfam" id="PF04239"/>
    </source>
</evidence>
<feature type="transmembrane region" description="Helical" evidence="7">
    <location>
        <begin position="63"/>
        <end position="81"/>
    </location>
</feature>
<evidence type="ECO:0000313" key="10">
    <source>
        <dbReference type="EMBL" id="AGB40741.1"/>
    </source>
</evidence>
<protein>
    <submittedName>
        <fullName evidence="10">Putative membrane protein</fullName>
    </submittedName>
</protein>
<dbReference type="AlphaFoldDB" id="L0K6U0"/>
<evidence type="ECO:0000256" key="4">
    <source>
        <dbReference type="ARBA" id="ARBA00022692"/>
    </source>
</evidence>
<evidence type="ECO:0000313" key="11">
    <source>
        <dbReference type="Proteomes" id="UP000010880"/>
    </source>
</evidence>
<gene>
    <name evidence="10" type="ordered locus">Halha_0769</name>
</gene>
<feature type="transmembrane region" description="Helical" evidence="7">
    <location>
        <begin position="6"/>
        <end position="26"/>
    </location>
</feature>
<dbReference type="PANTHER" id="PTHR34582">
    <property type="entry name" value="UPF0702 TRANSMEMBRANE PROTEIN YCAP"/>
    <property type="match status" value="1"/>
</dbReference>
<dbReference type="Gene3D" id="3.30.240.20">
    <property type="entry name" value="bsu07140 like domains"/>
    <property type="match status" value="2"/>
</dbReference>
<dbReference type="KEGG" id="hhl:Halha_0769"/>
<keyword evidence="5 7" id="KW-1133">Transmembrane helix</keyword>
<proteinExistence type="inferred from homology"/>
<evidence type="ECO:0000256" key="3">
    <source>
        <dbReference type="ARBA" id="ARBA00022475"/>
    </source>
</evidence>
<comment type="subcellular location">
    <subcellularLocation>
        <location evidence="1">Cell membrane</location>
        <topology evidence="1">Multi-pass membrane protein</topology>
    </subcellularLocation>
</comment>
<name>L0K6U0_HALHC</name>
<feature type="domain" description="YetF C-terminal" evidence="8">
    <location>
        <begin position="82"/>
        <end position="214"/>
    </location>
</feature>
<accession>L0K6U0</accession>
<dbReference type="EMBL" id="CP003359">
    <property type="protein sequence ID" value="AGB40741.1"/>
    <property type="molecule type" value="Genomic_DNA"/>
</dbReference>
<dbReference type="STRING" id="748449.Halha_0769"/>
<keyword evidence="3" id="KW-1003">Cell membrane</keyword>
<evidence type="ECO:0000256" key="2">
    <source>
        <dbReference type="ARBA" id="ARBA00006448"/>
    </source>
</evidence>
<evidence type="ECO:0000256" key="1">
    <source>
        <dbReference type="ARBA" id="ARBA00004651"/>
    </source>
</evidence>
<evidence type="ECO:0000256" key="5">
    <source>
        <dbReference type="ARBA" id="ARBA00022989"/>
    </source>
</evidence>
<dbReference type="RefSeq" id="WP_015326466.1">
    <property type="nucleotide sequence ID" value="NC_019978.1"/>
</dbReference>
<dbReference type="OrthoDB" id="9778331at2"/>
<evidence type="ECO:0000256" key="6">
    <source>
        <dbReference type="ARBA" id="ARBA00023136"/>
    </source>
</evidence>
<feature type="domain" description="YetF-like N-terminal transmembrane" evidence="9">
    <location>
        <begin position="7"/>
        <end position="78"/>
    </location>
</feature>
<evidence type="ECO:0000259" key="9">
    <source>
        <dbReference type="Pfam" id="PF20730"/>
    </source>
</evidence>
<reference evidence="11" key="1">
    <citation type="submission" date="2012-02" db="EMBL/GenBank/DDBJ databases">
        <title>The complete genome of Halobacteroides halobius DSM 5150.</title>
        <authorList>
            <person name="Lucas S."/>
            <person name="Copeland A."/>
            <person name="Lapidus A."/>
            <person name="Glavina del Rio T."/>
            <person name="Dalin E."/>
            <person name="Tice H."/>
            <person name="Bruce D."/>
            <person name="Goodwin L."/>
            <person name="Pitluck S."/>
            <person name="Peters L."/>
            <person name="Mikhailova N."/>
            <person name="Gu W."/>
            <person name="Kyrpides N."/>
            <person name="Mavromatis K."/>
            <person name="Ivanova N."/>
            <person name="Brettin T."/>
            <person name="Detter J.C."/>
            <person name="Han C."/>
            <person name="Larimer F."/>
            <person name="Land M."/>
            <person name="Hauser L."/>
            <person name="Markowitz V."/>
            <person name="Cheng J.-F."/>
            <person name="Hugenholtz P."/>
            <person name="Woyke T."/>
            <person name="Wu D."/>
            <person name="Tindall B."/>
            <person name="Pomrenke H."/>
            <person name="Brambilla E."/>
            <person name="Klenk H.-P."/>
            <person name="Eisen J.A."/>
        </authorList>
    </citation>
    <scope>NUCLEOTIDE SEQUENCE [LARGE SCALE GENOMIC DNA]</scope>
    <source>
        <strain evidence="11">ATCC 35273 / DSM 5150 / MD-1</strain>
    </source>
</reference>
<dbReference type="PATRIC" id="fig|748449.3.peg.726"/>
<dbReference type="InterPro" id="IPR048454">
    <property type="entry name" value="YetF_N"/>
</dbReference>
<dbReference type="InterPro" id="IPR007353">
    <property type="entry name" value="DUF421"/>
</dbReference>
<dbReference type="PANTHER" id="PTHR34582:SF7">
    <property type="entry name" value="UPF0702 TRANSMEMBRANE PROTEIN YDFS"/>
    <property type="match status" value="1"/>
</dbReference>
<comment type="similarity">
    <text evidence="2">Belongs to the UPF0702 family.</text>
</comment>
<sequence>MNETLVILFRSVIGFITLLIFTRVLGKQQIGQLTYFDYIIGITIGSIAASLTTDLITGTWPQWIGLAAWTAGSLLMQFITLKSRPASKYIDGESTIVIMNGKIMEENLARLRYRVTDLLEMLRNKGIFNPSEVEFAIMETNGKLSVLKKSQYQTVTAKDMNLSTDYKGLSVEIIYDGALIEQNLKQVNLDQKWLQSQLNNLGISDIKKVFLATLDTSGKLYIDTYQDDNLEVPINISDYPGAN</sequence>
<organism evidence="10 11">
    <name type="scientific">Halobacteroides halobius (strain ATCC 35273 / DSM 5150 / MD-1)</name>
    <dbReference type="NCBI Taxonomy" id="748449"/>
    <lineage>
        <taxon>Bacteria</taxon>
        <taxon>Bacillati</taxon>
        <taxon>Bacillota</taxon>
        <taxon>Clostridia</taxon>
        <taxon>Halanaerobiales</taxon>
        <taxon>Halobacteroidaceae</taxon>
        <taxon>Halobacteroides</taxon>
    </lineage>
</organism>
<dbReference type="InterPro" id="IPR023090">
    <property type="entry name" value="UPF0702_alpha/beta_dom_sf"/>
</dbReference>
<dbReference type="eggNOG" id="COG2323">
    <property type="taxonomic scope" value="Bacteria"/>
</dbReference>
<dbReference type="HOGENOM" id="CLU_077149_0_2_9"/>
<dbReference type="Proteomes" id="UP000010880">
    <property type="component" value="Chromosome"/>
</dbReference>
<evidence type="ECO:0000256" key="7">
    <source>
        <dbReference type="SAM" id="Phobius"/>
    </source>
</evidence>
<dbReference type="Pfam" id="PF20730">
    <property type="entry name" value="YetF_N"/>
    <property type="match status" value="1"/>
</dbReference>
<feature type="transmembrane region" description="Helical" evidence="7">
    <location>
        <begin position="38"/>
        <end position="57"/>
    </location>
</feature>
<keyword evidence="6 7" id="KW-0472">Membrane</keyword>